<accession>A0A545AHN3</accession>
<comment type="caution">
    <text evidence="1">The sequence shown here is derived from an EMBL/GenBank/DDBJ whole genome shotgun (WGS) entry which is preliminary data.</text>
</comment>
<dbReference type="AlphaFoldDB" id="A0A545AHN3"/>
<evidence type="ECO:0000313" key="1">
    <source>
        <dbReference type="EMBL" id="TQS40821.1"/>
    </source>
</evidence>
<protein>
    <submittedName>
        <fullName evidence="1">Uncharacterized protein</fullName>
    </submittedName>
</protein>
<dbReference type="OrthoDB" id="9787920at2"/>
<dbReference type="EMBL" id="VIRS01000033">
    <property type="protein sequence ID" value="TQS40821.1"/>
    <property type="molecule type" value="Genomic_DNA"/>
</dbReference>
<dbReference type="RefSeq" id="WP_142708719.1">
    <property type="nucleotide sequence ID" value="NZ_VIRS01000033.1"/>
</dbReference>
<keyword evidence="2" id="KW-1185">Reference proteome</keyword>
<sequence length="203" mass="22464">MSGVTMVAFIRVPTEQANSLTRYEDLVLGLLPSHGALVERREKSPDGAMEAHLLSFPSREAIDALDADPRRAEARQGIDGSVVEALRFLVEPEDGPEDIVLWRFLTEEWFSILLESGQDLADVDLLLLGDVLLDVDRYVAAARRLAAETLIEAEDLASPEITFYAGQQWVLRFAEGAPSSEGVLVVFEGREPERLEELDADEV</sequence>
<name>A0A545AHN3_9ACTN</name>
<dbReference type="Proteomes" id="UP000317982">
    <property type="component" value="Unassembled WGS sequence"/>
</dbReference>
<reference evidence="1 2" key="1">
    <citation type="submission" date="2019-07" db="EMBL/GenBank/DDBJ databases">
        <title>Cryptosporangium phraense sp. nov., isolated from plant litter.</title>
        <authorList>
            <person name="Suriyachadkun C."/>
        </authorList>
    </citation>
    <scope>NUCLEOTIDE SEQUENCE [LARGE SCALE GENOMIC DNA]</scope>
    <source>
        <strain evidence="1 2">A-T 5661</strain>
    </source>
</reference>
<organism evidence="1 2">
    <name type="scientific">Cryptosporangium phraense</name>
    <dbReference type="NCBI Taxonomy" id="2593070"/>
    <lineage>
        <taxon>Bacteria</taxon>
        <taxon>Bacillati</taxon>
        <taxon>Actinomycetota</taxon>
        <taxon>Actinomycetes</taxon>
        <taxon>Cryptosporangiales</taxon>
        <taxon>Cryptosporangiaceae</taxon>
        <taxon>Cryptosporangium</taxon>
    </lineage>
</organism>
<proteinExistence type="predicted"/>
<dbReference type="InParanoid" id="A0A545AHN3"/>
<evidence type="ECO:0000313" key="2">
    <source>
        <dbReference type="Proteomes" id="UP000317982"/>
    </source>
</evidence>
<gene>
    <name evidence="1" type="ORF">FL583_32560</name>
</gene>